<dbReference type="AlphaFoldDB" id="A0A4R1B2D8"/>
<sequence>MARNPQIHKARVEGYNQGFAVGYQQGKYSACKYFDKKFQGLEDLPGIGEKTLQKITKHFEFGPEYFKEFG</sequence>
<organism evidence="1 2">
    <name type="scientific">Cytobacillus praedii</name>
    <dbReference type="NCBI Taxonomy" id="1742358"/>
    <lineage>
        <taxon>Bacteria</taxon>
        <taxon>Bacillati</taxon>
        <taxon>Bacillota</taxon>
        <taxon>Bacilli</taxon>
        <taxon>Bacillales</taxon>
        <taxon>Bacillaceae</taxon>
        <taxon>Cytobacillus</taxon>
    </lineage>
</organism>
<dbReference type="OrthoDB" id="2887796at2"/>
<reference evidence="1 2" key="1">
    <citation type="submission" date="2019-03" db="EMBL/GenBank/DDBJ databases">
        <authorList>
            <person name="Jensen L."/>
            <person name="Storgaard J."/>
            <person name="Sulaj E."/>
            <person name="Schramm A."/>
            <person name="Marshall I.P.G."/>
        </authorList>
    </citation>
    <scope>NUCLEOTIDE SEQUENCE [LARGE SCALE GENOMIC DNA]</scope>
    <source>
        <strain evidence="1 2">2017H2G3</strain>
    </source>
</reference>
<evidence type="ECO:0000313" key="1">
    <source>
        <dbReference type="EMBL" id="TCJ05066.1"/>
    </source>
</evidence>
<name>A0A4R1B2D8_9BACI</name>
<gene>
    <name evidence="1" type="ORF">E0Y62_07575</name>
</gene>
<dbReference type="Proteomes" id="UP000293846">
    <property type="component" value="Unassembled WGS sequence"/>
</dbReference>
<dbReference type="EMBL" id="SJTH01000006">
    <property type="protein sequence ID" value="TCJ05066.1"/>
    <property type="molecule type" value="Genomic_DNA"/>
</dbReference>
<comment type="caution">
    <text evidence="1">The sequence shown here is derived from an EMBL/GenBank/DDBJ whole genome shotgun (WGS) entry which is preliminary data.</text>
</comment>
<evidence type="ECO:0000313" key="2">
    <source>
        <dbReference type="Proteomes" id="UP000293846"/>
    </source>
</evidence>
<keyword evidence="2" id="KW-1185">Reference proteome</keyword>
<protein>
    <submittedName>
        <fullName evidence="1">Uncharacterized protein</fullName>
    </submittedName>
</protein>
<accession>A0A4R1B2D8</accession>
<proteinExistence type="predicted"/>
<dbReference type="RefSeq" id="WP_131236546.1">
    <property type="nucleotide sequence ID" value="NZ_SJTH01000006.1"/>
</dbReference>